<dbReference type="Gene3D" id="3.40.50.12080">
    <property type="match status" value="2"/>
</dbReference>
<reference evidence="2 3" key="1">
    <citation type="submission" date="2017-02" db="EMBL/GenBank/DDBJ databases">
        <title>The new phylogeny of genus Mycobacterium.</title>
        <authorList>
            <person name="Tortoli E."/>
            <person name="Trovato A."/>
            <person name="Cirillo D.M."/>
        </authorList>
    </citation>
    <scope>NUCLEOTIDE SEQUENCE [LARGE SCALE GENOMIC DNA]</scope>
    <source>
        <strain evidence="2 3">DSM 45578</strain>
    </source>
</reference>
<dbReference type="AlphaFoldDB" id="A0A1W9Z1N1"/>
<dbReference type="InterPro" id="IPR041307">
    <property type="entry name" value="WcbI"/>
</dbReference>
<protein>
    <recommendedName>
        <fullName evidence="1">Polysaccharide biosynthesis enzyme WcbI domain-containing protein</fullName>
    </recommendedName>
</protein>
<comment type="caution">
    <text evidence="2">The sequence shown here is derived from an EMBL/GenBank/DDBJ whole genome shotgun (WGS) entry which is preliminary data.</text>
</comment>
<keyword evidence="3" id="KW-1185">Reference proteome</keyword>
<evidence type="ECO:0000313" key="2">
    <source>
        <dbReference type="EMBL" id="ORA05950.1"/>
    </source>
</evidence>
<gene>
    <name evidence="2" type="ORF">BST17_06275</name>
</gene>
<dbReference type="Pfam" id="PF18588">
    <property type="entry name" value="WcbI"/>
    <property type="match status" value="1"/>
</dbReference>
<name>A0A1W9Z1N1_MYCBA</name>
<organism evidence="2 3">
    <name type="scientific">Mycolicibacterium bacteremicum</name>
    <name type="common">Mycobacterium bacteremicum</name>
    <dbReference type="NCBI Taxonomy" id="564198"/>
    <lineage>
        <taxon>Bacteria</taxon>
        <taxon>Bacillati</taxon>
        <taxon>Actinomycetota</taxon>
        <taxon>Actinomycetes</taxon>
        <taxon>Mycobacteriales</taxon>
        <taxon>Mycobacteriaceae</taxon>
        <taxon>Mycolicibacterium</taxon>
    </lineage>
</organism>
<dbReference type="Proteomes" id="UP000192366">
    <property type="component" value="Unassembled WGS sequence"/>
</dbReference>
<dbReference type="STRING" id="564198.BST17_06275"/>
<accession>A0A1W9Z1N1</accession>
<feature type="domain" description="Polysaccharide biosynthesis enzyme WcbI" evidence="1">
    <location>
        <begin position="25"/>
        <end position="225"/>
    </location>
</feature>
<sequence>MVTFDSGRARHYRDFYQPAADDRPLWLVVGNCQAEALRLVLDAVPDRPYRTARMPPVHELESTDLPFLRALLAQTSVLLSQPIRTNYRDLPIGTADLAAVLPPAGRVVRWPVIRYAGLYPFQAIVRHPADRSVVPPVVPYHDLRTVVAARDGVDMFDVQVSADAIRTVAEASVAELARREHLHTDIGVSDVLLGHGAAAAHTINHPGNPVLLDLAARILNHLDVDAKPVARERELLSSVYAPLDERVLNAHGLDASSRPRWRVGNQEVDPIRVHNAQLDWYRANPDYIPLAVERHGHTMDLLGLSAAVLR</sequence>
<dbReference type="OrthoDB" id="3283619at2"/>
<evidence type="ECO:0000259" key="1">
    <source>
        <dbReference type="Pfam" id="PF18588"/>
    </source>
</evidence>
<evidence type="ECO:0000313" key="3">
    <source>
        <dbReference type="Proteomes" id="UP000192366"/>
    </source>
</evidence>
<proteinExistence type="predicted"/>
<dbReference type="EMBL" id="MVHJ01000004">
    <property type="protein sequence ID" value="ORA05950.1"/>
    <property type="molecule type" value="Genomic_DNA"/>
</dbReference>